<feature type="disulfide bond" evidence="1">
    <location>
        <begin position="713"/>
        <end position="722"/>
    </location>
</feature>
<gene>
    <name evidence="5" type="ORF">DLAC_02668</name>
</gene>
<dbReference type="PROSITE" id="PS50026">
    <property type="entry name" value="EGF_3"/>
    <property type="match status" value="1"/>
</dbReference>
<dbReference type="PANTHER" id="PTHR24032">
    <property type="entry name" value="EGF-LIKE DOMAIN-CONTAINING PROTEIN-RELATED-RELATED"/>
    <property type="match status" value="1"/>
</dbReference>
<dbReference type="InterPro" id="IPR000742">
    <property type="entry name" value="EGF"/>
</dbReference>
<keyword evidence="2" id="KW-0812">Transmembrane</keyword>
<dbReference type="EMBL" id="LODT01000013">
    <property type="protein sequence ID" value="KYR00639.1"/>
    <property type="molecule type" value="Genomic_DNA"/>
</dbReference>
<keyword evidence="1" id="KW-0245">EGF-like domain</keyword>
<dbReference type="PROSITE" id="PS01186">
    <property type="entry name" value="EGF_2"/>
    <property type="match status" value="1"/>
</dbReference>
<dbReference type="OMA" id="QDENECH"/>
<dbReference type="InterPro" id="IPR032675">
    <property type="entry name" value="LRR_dom_sf"/>
</dbReference>
<evidence type="ECO:0000256" key="1">
    <source>
        <dbReference type="PROSITE-ProRule" id="PRU00076"/>
    </source>
</evidence>
<evidence type="ECO:0000313" key="5">
    <source>
        <dbReference type="EMBL" id="KYR00639.1"/>
    </source>
</evidence>
<dbReference type="AlphaFoldDB" id="A0A152A355"/>
<feature type="domain" description="EGF-like" evidence="4">
    <location>
        <begin position="691"/>
        <end position="723"/>
    </location>
</feature>
<dbReference type="InterPro" id="IPR054484">
    <property type="entry name" value="ComC_SSD"/>
</dbReference>
<name>A0A152A355_TIELA</name>
<dbReference type="Proteomes" id="UP000076078">
    <property type="component" value="Unassembled WGS sequence"/>
</dbReference>
<dbReference type="OrthoDB" id="26095at2759"/>
<dbReference type="STRING" id="361077.A0A152A355"/>
<protein>
    <submittedName>
        <fullName evidence="5">Tenascin C</fullName>
    </submittedName>
</protein>
<sequence length="1001" mass="112030">MKSTPIVFIVCIFIILQYGTFVRCQQIAPAEYNLLVSLRTLFHWETLYPDPIPPATQFNFCNTIVNTIQCFGDISTPRSVKALSLIGDGTQTIPDLSVFTQLKTLTIYNISNPNNFMSNLPSTVTILDCRYCQLTSIPTDIYDSFSSLNLYNNPLSMTFRLSYAPDLITLGLVNNEPQYINYYIDILNDSPGRLSIGSLSQMAQNSSLNFTNFRDNMNLFLYFSEQISVTELNFTQIFDAADIIDIKSVHILAPSLTTNYFDFPTDLHSSYEFEFVNIKFNTPSTFINLNQPQYQHLSALKIRNSPEFNINGSPVFSDIPRTNLISFWLSGVSLTTVGQLLVGLNTWDYSFSNNFLTKIPAMSNNEPQPKFVDLSYNLIDDVMSDAVFCNNFVDIKYNKFVGELNKCYSCYLNHPTIADMIKGNNFSNYQDGSTQYPPCEVTITNYNNVTAGLALILEGSLLPKYQYLVTSDPPFTWVSYKGQTKISATMGANSFVIAKARGYIVVSIHATQVFNFTIPINIIAPVIYNILISPLSNGYHFAIVGMSFNTDDANTTVTFNNYNCVVTPNNQSSSIECTLYILDLVEMTYRMNVTVGKLSTVLRYHFTRLYPVVSAITPCPRSGGSVSLFGEFGVALEHATIYIGGKLCSIQNIYPKNITCILGSGNGKQSVNVTVNGLNYYAENYFVYLEDSQQCPYSCGVNGFCNVLQYCTCKAGFGGPQCQYTVLPNGVIVNSTTTIISQEDINFHISLRSLQEMSYNNEVIREHMLGDWTQDPSPDNNTWIYSTQLKNTTISYTIFKAPNAMDFTFAGIPMHLEQDSIKISVNISKWEFQSSLNTLQLIIATKVNSESTCQSNIESYQDELEALNYFQIEQDGKVLYGKFIDQMLSDGKPTYSSTKILSKTEKEVIVGISIPQCRTECLIDPDFSLLVNPSSGCAENTSKKWIIPTAVVVSVVGFTSLAIMAVYMLRRGSYILISKNSLVIFNKTIKLGKLFPSKPSK</sequence>
<feature type="chain" id="PRO_5007593555" evidence="3">
    <location>
        <begin position="25"/>
        <end position="1001"/>
    </location>
</feature>
<feature type="signal peptide" evidence="3">
    <location>
        <begin position="1"/>
        <end position="24"/>
    </location>
</feature>
<comment type="caution">
    <text evidence="5">The sequence shown here is derived from an EMBL/GenBank/DDBJ whole genome shotgun (WGS) entry which is preliminary data.</text>
</comment>
<keyword evidence="2" id="KW-0472">Membrane</keyword>
<dbReference type="Pfam" id="PF01833">
    <property type="entry name" value="TIG"/>
    <property type="match status" value="2"/>
</dbReference>
<dbReference type="InterPro" id="IPR013783">
    <property type="entry name" value="Ig-like_fold"/>
</dbReference>
<dbReference type="FunCoup" id="A0A152A355">
    <property type="interactions" value="738"/>
</dbReference>
<dbReference type="CDD" id="cd00603">
    <property type="entry name" value="IPT_PCSR"/>
    <property type="match status" value="2"/>
</dbReference>
<dbReference type="InterPro" id="IPR002909">
    <property type="entry name" value="IPT_dom"/>
</dbReference>
<feature type="disulfide bond" evidence="1">
    <location>
        <begin position="695"/>
        <end position="705"/>
    </location>
</feature>
<evidence type="ECO:0000256" key="3">
    <source>
        <dbReference type="SAM" id="SignalP"/>
    </source>
</evidence>
<dbReference type="Pfam" id="PF22933">
    <property type="entry name" value="ComC_SSD"/>
    <property type="match status" value="1"/>
</dbReference>
<feature type="transmembrane region" description="Helical" evidence="2">
    <location>
        <begin position="945"/>
        <end position="969"/>
    </location>
</feature>
<evidence type="ECO:0000259" key="4">
    <source>
        <dbReference type="PROSITE" id="PS50026"/>
    </source>
</evidence>
<keyword evidence="1" id="KW-1015">Disulfide bond</keyword>
<reference evidence="5 6" key="1">
    <citation type="submission" date="2015-12" db="EMBL/GenBank/DDBJ databases">
        <title>Dictyostelia acquired genes for synthesis and detection of signals that induce cell-type specialization by lateral gene transfer from prokaryotes.</title>
        <authorList>
            <person name="Gloeckner G."/>
            <person name="Schaap P."/>
        </authorList>
    </citation>
    <scope>NUCLEOTIDE SEQUENCE [LARGE SCALE GENOMIC DNA]</scope>
    <source>
        <strain evidence="5 6">TK</strain>
    </source>
</reference>
<dbReference type="Gene3D" id="2.60.40.10">
    <property type="entry name" value="Immunoglobulins"/>
    <property type="match status" value="1"/>
</dbReference>
<keyword evidence="6" id="KW-1185">Reference proteome</keyword>
<accession>A0A152A355</accession>
<organism evidence="5 6">
    <name type="scientific">Tieghemostelium lacteum</name>
    <name type="common">Slime mold</name>
    <name type="synonym">Dictyostelium lacteum</name>
    <dbReference type="NCBI Taxonomy" id="361077"/>
    <lineage>
        <taxon>Eukaryota</taxon>
        <taxon>Amoebozoa</taxon>
        <taxon>Evosea</taxon>
        <taxon>Eumycetozoa</taxon>
        <taxon>Dictyostelia</taxon>
        <taxon>Dictyosteliales</taxon>
        <taxon>Raperosteliaceae</taxon>
        <taxon>Tieghemostelium</taxon>
    </lineage>
</organism>
<comment type="caution">
    <text evidence="1">Lacks conserved residue(s) required for the propagation of feature annotation.</text>
</comment>
<evidence type="ECO:0000256" key="2">
    <source>
        <dbReference type="SAM" id="Phobius"/>
    </source>
</evidence>
<dbReference type="PROSITE" id="PS00022">
    <property type="entry name" value="EGF_1"/>
    <property type="match status" value="1"/>
</dbReference>
<proteinExistence type="predicted"/>
<dbReference type="InterPro" id="IPR053331">
    <property type="entry name" value="EGF-like_comC"/>
</dbReference>
<dbReference type="Gene3D" id="3.80.10.10">
    <property type="entry name" value="Ribonuclease Inhibitor"/>
    <property type="match status" value="1"/>
</dbReference>
<keyword evidence="3" id="KW-0732">Signal</keyword>
<evidence type="ECO:0000313" key="6">
    <source>
        <dbReference type="Proteomes" id="UP000076078"/>
    </source>
</evidence>
<dbReference type="InParanoid" id="A0A152A355"/>
<dbReference type="SUPFAM" id="SSF52058">
    <property type="entry name" value="L domain-like"/>
    <property type="match status" value="1"/>
</dbReference>
<dbReference type="PANTHER" id="PTHR24032:SF24">
    <property type="entry name" value="EGF-LIKE DOMAIN-CONTAINING PROTEIN-RELATED"/>
    <property type="match status" value="1"/>
</dbReference>
<keyword evidence="2" id="KW-1133">Transmembrane helix</keyword>